<keyword evidence="6" id="KW-0695">RNA-directed DNA polymerase</keyword>
<keyword evidence="2" id="KW-0548">Nucleotidyltransferase</keyword>
<dbReference type="PANTHER" id="PTHR37984">
    <property type="entry name" value="PROTEIN CBG26694"/>
    <property type="match status" value="1"/>
</dbReference>
<sequence>MKIPGVRSAILRRTKKSRQPRREEAFKSTEVREVYQVSKPKTIRQFANNSNNGTGAPRVETIVGGEYLVDAILDAGSHCSILSLGLAKELGVEIKEDKSISGSRMADGNMVRTISEVKDLLVAVQGVLVKISFAVFERPPYDVLLGSDCMKLLGIAADYSTSHFCIRTNNGLCPLEVSFDTHQLRRQRLQSEDEYLSEYNTEYTTEEESSSDESHTELIKESYLVIPCTNEVEEDNIKPTSHETKVQILQERVQDCVDLDENQKERLLGKAIIQATQLKYPDPNAQYKIYCDASDVGIGAVLAQWDEEEMIERPVCFLSRKLTHTEMNYPTVEKECLALVFALQRLRRYVPDKDLVIMTDSTAVKYLFTKSNPRSRLQRWIVSVQEFQFKVNHLHGKNNVAADVLSRYPPNNLETEEEISPDIYLFDTWILDKMGEDYEPHLIRRIKTLTDYTRGEQPTPGDKGINARFRLGKDQSLFRRVGDRYLKIPKFSERDKVLKDVHDGHGHFGQEATWQRLYESYWWPDAYRSVKDYVKTCENCQLHSYLPNKIEAKGTVPIKTLFERFANDYVGPFPTSNRKNQYIITAIEYYTGWPIAKAVRRADSDTTVKFFYEEIFCNFGPRTKLLSDNGTHFSSEEVEKFVKFVNTTH</sequence>
<reference evidence="8 9" key="1">
    <citation type="submission" date="2016-03" db="EMBL/GenBank/DDBJ databases">
        <title>Choanephora cucurbitarum.</title>
        <authorList>
            <person name="Min B."/>
            <person name="Park H."/>
            <person name="Park J.-H."/>
            <person name="Shin H.-D."/>
            <person name="Choi I.-G."/>
        </authorList>
    </citation>
    <scope>NUCLEOTIDE SEQUENCE [LARGE SCALE GENOMIC DNA]</scope>
    <source>
        <strain evidence="8 9">KUS-F28377</strain>
    </source>
</reference>
<evidence type="ECO:0000256" key="1">
    <source>
        <dbReference type="ARBA" id="ARBA00022679"/>
    </source>
</evidence>
<dbReference type="InterPro" id="IPR012337">
    <property type="entry name" value="RNaseH-like_sf"/>
</dbReference>
<dbReference type="GO" id="GO:0016787">
    <property type="term" value="F:hydrolase activity"/>
    <property type="evidence" value="ECO:0007669"/>
    <property type="project" value="UniProtKB-KW"/>
</dbReference>
<evidence type="ECO:0000256" key="3">
    <source>
        <dbReference type="ARBA" id="ARBA00022722"/>
    </source>
</evidence>
<gene>
    <name evidence="8" type="primary">TY3B-I_3</name>
    <name evidence="8" type="ORF">A0J61_10389</name>
</gene>
<proteinExistence type="predicted"/>
<evidence type="ECO:0000256" key="5">
    <source>
        <dbReference type="ARBA" id="ARBA00022801"/>
    </source>
</evidence>
<dbReference type="GO" id="GO:0003676">
    <property type="term" value="F:nucleic acid binding"/>
    <property type="evidence" value="ECO:0007669"/>
    <property type="project" value="InterPro"/>
</dbReference>
<feature type="domain" description="Integrase catalytic" evidence="7">
    <location>
        <begin position="553"/>
        <end position="649"/>
    </location>
</feature>
<dbReference type="GO" id="GO:0005634">
    <property type="term" value="C:nucleus"/>
    <property type="evidence" value="ECO:0007669"/>
    <property type="project" value="UniProtKB-ARBA"/>
</dbReference>
<dbReference type="Gene3D" id="1.10.340.70">
    <property type="match status" value="1"/>
</dbReference>
<comment type="caution">
    <text evidence="8">The sequence shown here is derived from an EMBL/GenBank/DDBJ whole genome shotgun (WGS) entry which is preliminary data.</text>
</comment>
<dbReference type="InParanoid" id="A0A1C7MXK8"/>
<evidence type="ECO:0000256" key="6">
    <source>
        <dbReference type="ARBA" id="ARBA00022918"/>
    </source>
</evidence>
<name>A0A1C7MXK8_9FUNG</name>
<dbReference type="SUPFAM" id="SSF53098">
    <property type="entry name" value="Ribonuclease H-like"/>
    <property type="match status" value="1"/>
</dbReference>
<keyword evidence="1" id="KW-0808">Transferase</keyword>
<dbReference type="Gene3D" id="2.40.70.10">
    <property type="entry name" value="Acid Proteases"/>
    <property type="match status" value="1"/>
</dbReference>
<keyword evidence="5" id="KW-0378">Hydrolase</keyword>
<dbReference type="Pfam" id="PF17917">
    <property type="entry name" value="RT_RNaseH"/>
    <property type="match status" value="1"/>
</dbReference>
<dbReference type="Gene3D" id="3.10.20.370">
    <property type="match status" value="1"/>
</dbReference>
<dbReference type="FunFam" id="3.10.20.370:FF:000001">
    <property type="entry name" value="Retrovirus-related Pol polyprotein from transposon 17.6-like protein"/>
    <property type="match status" value="1"/>
</dbReference>
<dbReference type="InterPro" id="IPR041588">
    <property type="entry name" value="Integrase_H2C2"/>
</dbReference>
<dbReference type="EMBL" id="LUGH01001149">
    <property type="protein sequence ID" value="OBZ81563.1"/>
    <property type="molecule type" value="Genomic_DNA"/>
</dbReference>
<dbReference type="GO" id="GO:0004519">
    <property type="term" value="F:endonuclease activity"/>
    <property type="evidence" value="ECO:0007669"/>
    <property type="project" value="UniProtKB-KW"/>
</dbReference>
<dbReference type="CDD" id="cd00303">
    <property type="entry name" value="retropepsin_like"/>
    <property type="match status" value="1"/>
</dbReference>
<dbReference type="GO" id="GO:0015074">
    <property type="term" value="P:DNA integration"/>
    <property type="evidence" value="ECO:0007669"/>
    <property type="project" value="InterPro"/>
</dbReference>
<protein>
    <submittedName>
        <fullName evidence="8">Transposon Ty3-I Gag-Pol polyprotein</fullName>
    </submittedName>
</protein>
<evidence type="ECO:0000256" key="2">
    <source>
        <dbReference type="ARBA" id="ARBA00022695"/>
    </source>
</evidence>
<dbReference type="OrthoDB" id="2285730at2759"/>
<keyword evidence="9" id="KW-1185">Reference proteome</keyword>
<dbReference type="Pfam" id="PF00665">
    <property type="entry name" value="rve"/>
    <property type="match status" value="1"/>
</dbReference>
<keyword evidence="3" id="KW-0540">Nuclease</keyword>
<dbReference type="AlphaFoldDB" id="A0A1C7MXK8"/>
<dbReference type="GO" id="GO:0003964">
    <property type="term" value="F:RNA-directed DNA polymerase activity"/>
    <property type="evidence" value="ECO:0007669"/>
    <property type="project" value="UniProtKB-KW"/>
</dbReference>
<dbReference type="SUPFAM" id="SSF56672">
    <property type="entry name" value="DNA/RNA polymerases"/>
    <property type="match status" value="1"/>
</dbReference>
<evidence type="ECO:0000259" key="7">
    <source>
        <dbReference type="PROSITE" id="PS50994"/>
    </source>
</evidence>
<dbReference type="InterPro" id="IPR036397">
    <property type="entry name" value="RNaseH_sf"/>
</dbReference>
<accession>A0A1C7MXK8</accession>
<dbReference type="PANTHER" id="PTHR37984:SF5">
    <property type="entry name" value="PROTEIN NYNRIN-LIKE"/>
    <property type="match status" value="1"/>
</dbReference>
<evidence type="ECO:0000256" key="4">
    <source>
        <dbReference type="ARBA" id="ARBA00022759"/>
    </source>
</evidence>
<evidence type="ECO:0000313" key="8">
    <source>
        <dbReference type="EMBL" id="OBZ81563.1"/>
    </source>
</evidence>
<dbReference type="CDD" id="cd09274">
    <property type="entry name" value="RNase_HI_RT_Ty3"/>
    <property type="match status" value="1"/>
</dbReference>
<dbReference type="InterPro" id="IPR043502">
    <property type="entry name" value="DNA/RNA_pol_sf"/>
</dbReference>
<dbReference type="PROSITE" id="PS50994">
    <property type="entry name" value="INTEGRASE"/>
    <property type="match status" value="1"/>
</dbReference>
<dbReference type="Gene3D" id="3.30.420.10">
    <property type="entry name" value="Ribonuclease H-like superfamily/Ribonuclease H"/>
    <property type="match status" value="1"/>
</dbReference>
<dbReference type="Proteomes" id="UP000093000">
    <property type="component" value="Unassembled WGS sequence"/>
</dbReference>
<dbReference type="InterPro" id="IPR050951">
    <property type="entry name" value="Retrovirus_Pol_polyprotein"/>
</dbReference>
<dbReference type="InterPro" id="IPR021109">
    <property type="entry name" value="Peptidase_aspartic_dom_sf"/>
</dbReference>
<evidence type="ECO:0000313" key="9">
    <source>
        <dbReference type="Proteomes" id="UP000093000"/>
    </source>
</evidence>
<organism evidence="8 9">
    <name type="scientific">Choanephora cucurbitarum</name>
    <dbReference type="NCBI Taxonomy" id="101091"/>
    <lineage>
        <taxon>Eukaryota</taxon>
        <taxon>Fungi</taxon>
        <taxon>Fungi incertae sedis</taxon>
        <taxon>Mucoromycota</taxon>
        <taxon>Mucoromycotina</taxon>
        <taxon>Mucoromycetes</taxon>
        <taxon>Mucorales</taxon>
        <taxon>Mucorineae</taxon>
        <taxon>Choanephoraceae</taxon>
        <taxon>Choanephoroideae</taxon>
        <taxon>Choanephora</taxon>
    </lineage>
</organism>
<keyword evidence="4" id="KW-0255">Endonuclease</keyword>
<dbReference type="InterPro" id="IPR001584">
    <property type="entry name" value="Integrase_cat-core"/>
</dbReference>
<dbReference type="STRING" id="101091.A0A1C7MXK8"/>
<dbReference type="InterPro" id="IPR041373">
    <property type="entry name" value="RT_RNaseH"/>
</dbReference>
<dbReference type="Pfam" id="PF17921">
    <property type="entry name" value="Integrase_H2C2"/>
    <property type="match status" value="1"/>
</dbReference>
<dbReference type="SUPFAM" id="SSF50630">
    <property type="entry name" value="Acid proteases"/>
    <property type="match status" value="1"/>
</dbReference>